<dbReference type="AlphaFoldDB" id="V6M7K4"/>
<name>V6M7K4_9BACL</name>
<dbReference type="PATRIC" id="fig|1408254.3.peg.3867"/>
<organism evidence="1 2">
    <name type="scientific">Brevibacillus panacihumi W25</name>
    <dbReference type="NCBI Taxonomy" id="1408254"/>
    <lineage>
        <taxon>Bacteria</taxon>
        <taxon>Bacillati</taxon>
        <taxon>Bacillota</taxon>
        <taxon>Bacilli</taxon>
        <taxon>Bacillales</taxon>
        <taxon>Paenibacillaceae</taxon>
        <taxon>Brevibacillus</taxon>
    </lineage>
</organism>
<dbReference type="Proteomes" id="UP000017973">
    <property type="component" value="Unassembled WGS sequence"/>
</dbReference>
<evidence type="ECO:0000313" key="2">
    <source>
        <dbReference type="Proteomes" id="UP000017973"/>
    </source>
</evidence>
<protein>
    <submittedName>
        <fullName evidence="1">Uncharacterized protein</fullName>
    </submittedName>
</protein>
<dbReference type="HOGENOM" id="CLU_1145486_0_0_9"/>
<reference evidence="1 2" key="1">
    <citation type="journal article" date="2014" name="Genome Announc.">
        <title>Draft Genome Sequence of Brevibacillus panacihumi Strain W25, a Halotolerant Hydrocarbon-Degrading Bacterium.</title>
        <authorList>
            <person name="Wang X."/>
            <person name="Jin D."/>
            <person name="Zhou L."/>
            <person name="Wu L."/>
            <person name="An W."/>
            <person name="Chen Y."/>
            <person name="Zhao L."/>
        </authorList>
    </citation>
    <scope>NUCLEOTIDE SEQUENCE [LARGE SCALE GENOMIC DNA]</scope>
    <source>
        <strain evidence="1 2">W25</strain>
    </source>
</reference>
<dbReference type="RefSeq" id="WP_023557755.1">
    <property type="nucleotide sequence ID" value="NZ_KI629785.1"/>
</dbReference>
<dbReference type="eggNOG" id="ENOG503079Q">
    <property type="taxonomic scope" value="Bacteria"/>
</dbReference>
<dbReference type="OrthoDB" id="10003472at2"/>
<proteinExistence type="predicted"/>
<dbReference type="EMBL" id="AYJU01000017">
    <property type="protein sequence ID" value="EST53875.1"/>
    <property type="molecule type" value="Genomic_DNA"/>
</dbReference>
<comment type="caution">
    <text evidence="1">The sequence shown here is derived from an EMBL/GenBank/DDBJ whole genome shotgun (WGS) entry which is preliminary data.</text>
</comment>
<gene>
    <name evidence="1" type="ORF">T458_19735</name>
</gene>
<evidence type="ECO:0000313" key="1">
    <source>
        <dbReference type="EMBL" id="EST53875.1"/>
    </source>
</evidence>
<sequence length="242" mass="27256">MFKTRMFNTRMFVTVSCSIILVAGLLIGTNISQIVSAHDNSSIHPRDAVDQSQNYIVCVDNVSSSDSSDMKSEALVKQVQTSIEKISLEKQTAWKSKGLDNRQVEVKKGCSFSPSLLEEGAAHPIYTGFAPIRIVDKPSPERLGIFIVDESVIQKHFEGDLPRFSPEEMICISHECEGVTRGIYLSAKEITNVNLEDFYQQQIMYGLGLVSMTQDDDPEIQKKRAEEKEKEIREMKENSSRE</sequence>
<keyword evidence="2" id="KW-1185">Reference proteome</keyword>
<accession>V6M7K4</accession>